<evidence type="ECO:0000313" key="5">
    <source>
        <dbReference type="Proteomes" id="UP000191897"/>
    </source>
</evidence>
<dbReference type="PANTHER" id="PTHR18964">
    <property type="entry name" value="ROK (REPRESSOR, ORF, KINASE) FAMILY"/>
    <property type="match status" value="1"/>
</dbReference>
<evidence type="ECO:0000259" key="3">
    <source>
        <dbReference type="Pfam" id="PF12802"/>
    </source>
</evidence>
<dbReference type="InterPro" id="IPR000600">
    <property type="entry name" value="ROK"/>
</dbReference>
<organism evidence="4 5">
    <name type="scientific">Agrobacterium tumefaciens str. Kerr 14</name>
    <dbReference type="NCBI Taxonomy" id="1183424"/>
    <lineage>
        <taxon>Bacteria</taxon>
        <taxon>Pseudomonadati</taxon>
        <taxon>Pseudomonadota</taxon>
        <taxon>Alphaproteobacteria</taxon>
        <taxon>Hyphomicrobiales</taxon>
        <taxon>Rhizobiaceae</taxon>
        <taxon>Rhizobium/Agrobacterium group</taxon>
        <taxon>Agrobacterium</taxon>
        <taxon>Agrobacterium tumefaciens complex</taxon>
    </lineage>
</organism>
<dbReference type="InterPro" id="IPR049874">
    <property type="entry name" value="ROK_cs"/>
</dbReference>
<dbReference type="InterPro" id="IPR036388">
    <property type="entry name" value="WH-like_DNA-bd_sf"/>
</dbReference>
<evidence type="ECO:0000256" key="2">
    <source>
        <dbReference type="SAM" id="MobiDB-lite"/>
    </source>
</evidence>
<reference evidence="4 5" key="1">
    <citation type="submission" date="2016-01" db="EMBL/GenBank/DDBJ databases">
        <authorList>
            <person name="Oliw E.H."/>
        </authorList>
    </citation>
    <scope>NUCLEOTIDE SEQUENCE [LARGE SCALE GENOMIC DNA]</scope>
    <source>
        <strain evidence="4 5">Kerr 14</strain>
    </source>
</reference>
<proteinExistence type="inferred from homology"/>
<dbReference type="InterPro" id="IPR043129">
    <property type="entry name" value="ATPase_NBD"/>
</dbReference>
<evidence type="ECO:0000313" key="4">
    <source>
        <dbReference type="EMBL" id="CUX17719.1"/>
    </source>
</evidence>
<dbReference type="RefSeq" id="WP_045023935.1">
    <property type="nucleotide sequence ID" value="NZ_LT009730.1"/>
</dbReference>
<dbReference type="PANTHER" id="PTHR18964:SF149">
    <property type="entry name" value="BIFUNCTIONAL UDP-N-ACETYLGLUCOSAMINE 2-EPIMERASE_N-ACETYLMANNOSAMINE KINASE"/>
    <property type="match status" value="1"/>
</dbReference>
<evidence type="ECO:0000256" key="1">
    <source>
        <dbReference type="ARBA" id="ARBA00006479"/>
    </source>
</evidence>
<accession>A0A1S7P9B3</accession>
<dbReference type="InterPro" id="IPR036390">
    <property type="entry name" value="WH_DNA-bd_sf"/>
</dbReference>
<dbReference type="GO" id="GO:0003700">
    <property type="term" value="F:DNA-binding transcription factor activity"/>
    <property type="evidence" value="ECO:0007669"/>
    <property type="project" value="InterPro"/>
</dbReference>
<dbReference type="SUPFAM" id="SSF46785">
    <property type="entry name" value="Winged helix' DNA-binding domain"/>
    <property type="match status" value="1"/>
</dbReference>
<dbReference type="AlphaFoldDB" id="A0A1S7P9B3"/>
<comment type="similarity">
    <text evidence="1">Belongs to the ROK (NagC/XylR) family.</text>
</comment>
<dbReference type="GO" id="GO:0016301">
    <property type="term" value="F:kinase activity"/>
    <property type="evidence" value="ECO:0007669"/>
    <property type="project" value="UniProtKB-KW"/>
</dbReference>
<feature type="domain" description="HTH marR-type" evidence="3">
    <location>
        <begin position="20"/>
        <end position="71"/>
    </location>
</feature>
<dbReference type="EMBL" id="FBWC01000008">
    <property type="protein sequence ID" value="CUX17719.1"/>
    <property type="molecule type" value="Genomic_DNA"/>
</dbReference>
<protein>
    <submittedName>
        <fullName evidence="4">Transcriptional regulator/sugar kinase</fullName>
    </submittedName>
</protein>
<name>A0A1S7P9B3_AGRTU</name>
<sequence>MNDISALGSSPRRIRQTNVAAALRSLYTFGRMSRADLARRLGLNRSSSGQIVAELTGSGLVHEVEDSSDRKGEHSRAGRPGILLELVPDAAVFLGVEIGVEHITAVIIDLCGQVQSFRTQAFDAPSKTVDQAVEQAFELALGGIEDNLLQRCRGVGLSAPAHIDAHGFVSLAPIIGWRNVALSQIARAAFPLDVPIIIENDANAFAIGDSYKHGYSGVTLFLLMETGVGGGVLVDGKLFRGGHGLAGEIGHTLVPGSGGQRFEQLIGREALVSQYRLAKGDTSVDLAEFLDDVRDRAPAAVTIAETWSRHLALALMQACRLLDPNRIVLGGSVASLYPMVSARVAVYMAEGQEIAFPAPQIVVDEDAKLGSAFGAACLLHQRFMSLDSDTFASEEPTQIGTAGGEGPLPPNDER</sequence>
<dbReference type="Gene3D" id="3.30.420.40">
    <property type="match status" value="2"/>
</dbReference>
<keyword evidence="4" id="KW-0418">Kinase</keyword>
<dbReference type="SUPFAM" id="SSF53067">
    <property type="entry name" value="Actin-like ATPase domain"/>
    <property type="match status" value="1"/>
</dbReference>
<dbReference type="PROSITE" id="PS01125">
    <property type="entry name" value="ROK"/>
    <property type="match status" value="1"/>
</dbReference>
<dbReference type="Pfam" id="PF12802">
    <property type="entry name" value="MarR_2"/>
    <property type="match status" value="1"/>
</dbReference>
<dbReference type="Pfam" id="PF00480">
    <property type="entry name" value="ROK"/>
    <property type="match status" value="1"/>
</dbReference>
<dbReference type="Gene3D" id="1.10.10.10">
    <property type="entry name" value="Winged helix-like DNA-binding domain superfamily/Winged helix DNA-binding domain"/>
    <property type="match status" value="1"/>
</dbReference>
<keyword evidence="4" id="KW-0808">Transferase</keyword>
<dbReference type="Proteomes" id="UP000191897">
    <property type="component" value="Unassembled WGS sequence"/>
</dbReference>
<gene>
    <name evidence="4" type="ORF">AGR4C_Cc160215</name>
</gene>
<feature type="region of interest" description="Disordered" evidence="2">
    <location>
        <begin position="394"/>
        <end position="414"/>
    </location>
</feature>
<dbReference type="InterPro" id="IPR000835">
    <property type="entry name" value="HTH_MarR-typ"/>
</dbReference>